<proteinExistence type="predicted"/>
<name>A0A369BQS5_9GAMM</name>
<dbReference type="EMBL" id="QPJY01000017">
    <property type="protein sequence ID" value="RCX23903.1"/>
    <property type="molecule type" value="Genomic_DNA"/>
</dbReference>
<dbReference type="GO" id="GO:0007165">
    <property type="term" value="P:signal transduction"/>
    <property type="evidence" value="ECO:0007669"/>
    <property type="project" value="InterPro"/>
</dbReference>
<keyword evidence="4" id="KW-1185">Reference proteome</keyword>
<dbReference type="RefSeq" id="WP_114281264.1">
    <property type="nucleotide sequence ID" value="NZ_QPJY01000017.1"/>
</dbReference>
<sequence>MAEERRHQLFVNKQFQYRYVLLTVSIAIILVNALTVIGILLYGPHIKGGIAWYHTAILAAIEVILLLTVFYFSARESHRLAGPMFAISRRLERLGSGDLYSRLKLRQGDHFHEIAETLNDNVGMLRQRVETIEALVATLDHHADPDSEAGQTLARLRGELEHLATAPPQDSGIDAPQ</sequence>
<reference evidence="3 4" key="1">
    <citation type="submission" date="2018-07" db="EMBL/GenBank/DDBJ databases">
        <title>Genomic Encyclopedia of Type Strains, Phase IV (KMG-IV): sequencing the most valuable type-strain genomes for metagenomic binning, comparative biology and taxonomic classification.</title>
        <authorList>
            <person name="Goeker M."/>
        </authorList>
    </citation>
    <scope>NUCLEOTIDE SEQUENCE [LARGE SCALE GENOMIC DNA]</scope>
    <source>
        <strain evidence="3 4">DSM 26407</strain>
    </source>
</reference>
<feature type="transmembrane region" description="Helical" evidence="1">
    <location>
        <begin position="50"/>
        <end position="74"/>
    </location>
</feature>
<evidence type="ECO:0000259" key="2">
    <source>
        <dbReference type="PROSITE" id="PS50885"/>
    </source>
</evidence>
<comment type="caution">
    <text evidence="3">The sequence shown here is derived from an EMBL/GenBank/DDBJ whole genome shotgun (WGS) entry which is preliminary data.</text>
</comment>
<evidence type="ECO:0000313" key="4">
    <source>
        <dbReference type="Proteomes" id="UP000252707"/>
    </source>
</evidence>
<dbReference type="InterPro" id="IPR003660">
    <property type="entry name" value="HAMP_dom"/>
</dbReference>
<dbReference type="Proteomes" id="UP000252707">
    <property type="component" value="Unassembled WGS sequence"/>
</dbReference>
<dbReference type="Gene3D" id="6.10.340.10">
    <property type="match status" value="1"/>
</dbReference>
<feature type="domain" description="HAMP" evidence="2">
    <location>
        <begin position="78"/>
        <end position="130"/>
    </location>
</feature>
<accession>A0A369BQS5</accession>
<organism evidence="3 4">
    <name type="scientific">Thioalbus denitrificans</name>
    <dbReference type="NCBI Taxonomy" id="547122"/>
    <lineage>
        <taxon>Bacteria</taxon>
        <taxon>Pseudomonadati</taxon>
        <taxon>Pseudomonadota</taxon>
        <taxon>Gammaproteobacteria</taxon>
        <taxon>Chromatiales</taxon>
        <taxon>Ectothiorhodospiraceae</taxon>
        <taxon>Thioalbus</taxon>
    </lineage>
</organism>
<evidence type="ECO:0000313" key="3">
    <source>
        <dbReference type="EMBL" id="RCX23903.1"/>
    </source>
</evidence>
<gene>
    <name evidence="3" type="ORF">DFQ59_11729</name>
</gene>
<dbReference type="PROSITE" id="PS50885">
    <property type="entry name" value="HAMP"/>
    <property type="match status" value="1"/>
</dbReference>
<keyword evidence="1" id="KW-0472">Membrane</keyword>
<dbReference type="OrthoDB" id="5736802at2"/>
<dbReference type="AlphaFoldDB" id="A0A369BQS5"/>
<keyword evidence="1" id="KW-1133">Transmembrane helix</keyword>
<protein>
    <recommendedName>
        <fullName evidence="2">HAMP domain-containing protein</fullName>
    </recommendedName>
</protein>
<feature type="transmembrane region" description="Helical" evidence="1">
    <location>
        <begin position="20"/>
        <end position="44"/>
    </location>
</feature>
<keyword evidence="1" id="KW-0812">Transmembrane</keyword>
<evidence type="ECO:0000256" key="1">
    <source>
        <dbReference type="SAM" id="Phobius"/>
    </source>
</evidence>
<dbReference type="GO" id="GO:0016020">
    <property type="term" value="C:membrane"/>
    <property type="evidence" value="ECO:0007669"/>
    <property type="project" value="InterPro"/>
</dbReference>